<evidence type="ECO:0000313" key="8">
    <source>
        <dbReference type="EMBL" id="CEA07136.1"/>
    </source>
</evidence>
<protein>
    <submittedName>
        <fullName evidence="8">Putative pyrimidine permease RutG</fullName>
    </submittedName>
</protein>
<reference evidence="8" key="1">
    <citation type="submission" date="2014-07" db="EMBL/GenBank/DDBJ databases">
        <authorList>
            <person name="Urmite Genomes Urmite Genomes"/>
        </authorList>
    </citation>
    <scope>NUCLEOTIDE SEQUENCE</scope>
    <source>
        <strain evidence="8">11W110_air</strain>
    </source>
</reference>
<evidence type="ECO:0000256" key="4">
    <source>
        <dbReference type="ARBA" id="ARBA00022692"/>
    </source>
</evidence>
<evidence type="ECO:0000256" key="2">
    <source>
        <dbReference type="ARBA" id="ARBA00008821"/>
    </source>
</evidence>
<accession>A0A078MQP7</accession>
<gene>
    <name evidence="8" type="primary">rutG</name>
    <name evidence="8" type="ORF">BN1051_00449</name>
</gene>
<keyword evidence="5 7" id="KW-1133">Transmembrane helix</keyword>
<feature type="transmembrane region" description="Helical" evidence="7">
    <location>
        <begin position="29"/>
        <end position="52"/>
    </location>
</feature>
<evidence type="ECO:0000256" key="7">
    <source>
        <dbReference type="SAM" id="Phobius"/>
    </source>
</evidence>
<sequence length="437" mass="45248">MSRFGTAWQVHGDGRTVKPGEIVAPEERLSWPLTFSIGAQHVVAMFGATFLVPLLTGFPPSTTLLFSGIGTLLFLVITAGKVPSYLGSSFAFIAPIAAAQGSYGMAGALGGIIMAGAALFLVGLAVQRAGARWIQVLMPPVVTGTIVALIGLNLAPSARDNFEKGPLTGLITVVVVLLCTVLFRGILGRLSILVGVLAGYAAAVAQGEVDFSAISEAAWFGLPEFQTPTFHWSVIGLFVPVVFVLVAENIGHVKSVATMTNRDLDPYAGRALMADGVATMLAGAGGGSATTTYAENIGVMAASRVYSTAAYWVAGIIAVLLSLFPKFGALIATVPGALLGGFAVVLYGMIGILGVRIWVDNRVNFSNPINLSVAGVALIIGIANFTWTVGGLQFEGIALGTAATLIIYHGMAAIARWRGTDPEDPQEDTGARPSKLG</sequence>
<evidence type="ECO:0000256" key="3">
    <source>
        <dbReference type="ARBA" id="ARBA00022448"/>
    </source>
</evidence>
<dbReference type="NCBIfam" id="TIGR00801">
    <property type="entry name" value="ncs2"/>
    <property type="match status" value="1"/>
</dbReference>
<organism evidence="8">
    <name type="scientific">Arthrobacter saudimassiliensis</name>
    <dbReference type="NCBI Taxonomy" id="1461584"/>
    <lineage>
        <taxon>Bacteria</taxon>
        <taxon>Bacillati</taxon>
        <taxon>Actinomycetota</taxon>
        <taxon>Actinomycetes</taxon>
        <taxon>Micrococcales</taxon>
        <taxon>Micrococcaceae</taxon>
        <taxon>Arthrobacter</taxon>
    </lineage>
</organism>
<feature type="transmembrane region" description="Helical" evidence="7">
    <location>
        <begin position="103"/>
        <end position="126"/>
    </location>
</feature>
<evidence type="ECO:0000256" key="5">
    <source>
        <dbReference type="ARBA" id="ARBA00022989"/>
    </source>
</evidence>
<keyword evidence="3" id="KW-0813">Transport</keyword>
<feature type="transmembrane region" description="Helical" evidence="7">
    <location>
        <begin position="337"/>
        <end position="359"/>
    </location>
</feature>
<comment type="similarity">
    <text evidence="2">Belongs to the nucleobase:cation symporter-2 (NCS2) (TC 2.A.40) family.</text>
</comment>
<feature type="transmembrane region" description="Helical" evidence="7">
    <location>
        <begin position="167"/>
        <end position="183"/>
    </location>
</feature>
<dbReference type="PANTHER" id="PTHR42810:SF2">
    <property type="entry name" value="PURINE PERMEASE C1399.01C-RELATED"/>
    <property type="match status" value="1"/>
</dbReference>
<feature type="transmembrane region" description="Helical" evidence="7">
    <location>
        <begin position="229"/>
        <end position="247"/>
    </location>
</feature>
<dbReference type="AlphaFoldDB" id="A0A078MQP7"/>
<feature type="transmembrane region" description="Helical" evidence="7">
    <location>
        <begin position="64"/>
        <end position="83"/>
    </location>
</feature>
<dbReference type="PANTHER" id="PTHR42810">
    <property type="entry name" value="PURINE PERMEASE C1399.01C-RELATED"/>
    <property type="match status" value="1"/>
</dbReference>
<evidence type="ECO:0000256" key="6">
    <source>
        <dbReference type="ARBA" id="ARBA00023136"/>
    </source>
</evidence>
<dbReference type="PATRIC" id="fig|1461584.3.peg.439"/>
<dbReference type="GO" id="GO:0042907">
    <property type="term" value="F:xanthine transmembrane transporter activity"/>
    <property type="evidence" value="ECO:0007669"/>
    <property type="project" value="TreeGrafter"/>
</dbReference>
<comment type="subcellular location">
    <subcellularLocation>
        <location evidence="1">Membrane</location>
        <topology evidence="1">Multi-pass membrane protein</topology>
    </subcellularLocation>
</comment>
<proteinExistence type="inferred from homology"/>
<keyword evidence="6 7" id="KW-0472">Membrane</keyword>
<feature type="transmembrane region" description="Helical" evidence="7">
    <location>
        <begin position="133"/>
        <end position="155"/>
    </location>
</feature>
<feature type="transmembrane region" description="Helical" evidence="7">
    <location>
        <begin position="371"/>
        <end position="390"/>
    </location>
</feature>
<feature type="transmembrane region" description="Helical" evidence="7">
    <location>
        <begin position="309"/>
        <end position="331"/>
    </location>
</feature>
<dbReference type="EMBL" id="LN483070">
    <property type="protein sequence ID" value="CEA07136.1"/>
    <property type="molecule type" value="Genomic_DNA"/>
</dbReference>
<feature type="transmembrane region" description="Helical" evidence="7">
    <location>
        <begin position="190"/>
        <end position="209"/>
    </location>
</feature>
<name>A0A078MQP7_9MICC</name>
<dbReference type="InterPro" id="IPR006042">
    <property type="entry name" value="Xan_ur_permease"/>
</dbReference>
<dbReference type="InterPro" id="IPR006043">
    <property type="entry name" value="NCS2"/>
</dbReference>
<keyword evidence="4 7" id="KW-0812">Transmembrane</keyword>
<dbReference type="Pfam" id="PF00860">
    <property type="entry name" value="Xan_ur_permease"/>
    <property type="match status" value="1"/>
</dbReference>
<evidence type="ECO:0000256" key="1">
    <source>
        <dbReference type="ARBA" id="ARBA00004141"/>
    </source>
</evidence>
<feature type="transmembrane region" description="Helical" evidence="7">
    <location>
        <begin position="396"/>
        <end position="415"/>
    </location>
</feature>
<dbReference type="GO" id="GO:0005886">
    <property type="term" value="C:plasma membrane"/>
    <property type="evidence" value="ECO:0007669"/>
    <property type="project" value="TreeGrafter"/>
</dbReference>